<name>A0A3G9IC02_9ACTN</name>
<dbReference type="CDD" id="cd07742">
    <property type="entry name" value="metallo-hydrolase-like_MBL-fold"/>
    <property type="match status" value="1"/>
</dbReference>
<keyword evidence="3" id="KW-0479">Metal-binding</keyword>
<reference evidence="7 8" key="1">
    <citation type="submission" date="2018-11" db="EMBL/GenBank/DDBJ databases">
        <title>Complete genome sequence of Nocardioides baekrokdamisoli strain KCTC 39748.</title>
        <authorList>
            <person name="Kang S.W."/>
            <person name="Lee K.C."/>
            <person name="Kim K.K."/>
            <person name="Kim J.S."/>
            <person name="Kim D.S."/>
            <person name="Ko S.H."/>
            <person name="Yang S.H."/>
            <person name="Shin Y.K."/>
            <person name="Lee J.S."/>
        </authorList>
    </citation>
    <scope>NUCLEOTIDE SEQUENCE [LARGE SCALE GENOMIC DNA]</scope>
    <source>
        <strain evidence="7 8">KCTC 39748</strain>
    </source>
</reference>
<protein>
    <submittedName>
        <fullName evidence="7">Putative metallo-hydrolase</fullName>
    </submittedName>
</protein>
<dbReference type="PANTHER" id="PTHR42978">
    <property type="entry name" value="QUORUM-QUENCHING LACTONASE YTNP-RELATED-RELATED"/>
    <property type="match status" value="1"/>
</dbReference>
<dbReference type="InterPro" id="IPR036866">
    <property type="entry name" value="RibonucZ/Hydroxyglut_hydro"/>
</dbReference>
<evidence type="ECO:0000313" key="8">
    <source>
        <dbReference type="Proteomes" id="UP000271573"/>
    </source>
</evidence>
<keyword evidence="4 7" id="KW-0378">Hydrolase</keyword>
<accession>A0A3G9IC02</accession>
<evidence type="ECO:0000313" key="7">
    <source>
        <dbReference type="EMBL" id="BBH16417.1"/>
    </source>
</evidence>
<evidence type="ECO:0000259" key="6">
    <source>
        <dbReference type="SMART" id="SM00849"/>
    </source>
</evidence>
<dbReference type="OrthoDB" id="3196337at2"/>
<dbReference type="SUPFAM" id="SSF56281">
    <property type="entry name" value="Metallo-hydrolase/oxidoreductase"/>
    <property type="match status" value="1"/>
</dbReference>
<dbReference type="Proteomes" id="UP000271573">
    <property type="component" value="Chromosome"/>
</dbReference>
<evidence type="ECO:0000256" key="2">
    <source>
        <dbReference type="ARBA" id="ARBA00007749"/>
    </source>
</evidence>
<sequence length="255" mass="27588">MRVHHLNCGTMAVPAMNLVAHCLLLELDDRLALIDAGYGLGDVAQPSRLGPGRYATFPVLDKAETAYEQIRALGLDPADVRDVVLTHADLDHAGGVPDFPDADIHMTSAEAYAWLHPGRQEALRYRPAHHAHGPRIVEHTADGEPWRGFAAAKPILGDSVVMISMPGHTSGHAAIAVEADDRTIVHAGDAFFDRRQIRGGFPHPGLVAFEALIGLNKRQVMANHGRLKELHRSGGESVKVINAHDAVMFREMAGS</sequence>
<keyword evidence="5" id="KW-0862">Zinc</keyword>
<dbReference type="EMBL" id="AP019307">
    <property type="protein sequence ID" value="BBH16417.1"/>
    <property type="molecule type" value="Genomic_DNA"/>
</dbReference>
<proteinExistence type="inferred from homology"/>
<dbReference type="GO" id="GO:0046872">
    <property type="term" value="F:metal ion binding"/>
    <property type="evidence" value="ECO:0007669"/>
    <property type="project" value="UniProtKB-KW"/>
</dbReference>
<evidence type="ECO:0000256" key="1">
    <source>
        <dbReference type="ARBA" id="ARBA00001947"/>
    </source>
</evidence>
<gene>
    <name evidence="7" type="ORF">Back2_07040</name>
</gene>
<evidence type="ECO:0000256" key="5">
    <source>
        <dbReference type="ARBA" id="ARBA00022833"/>
    </source>
</evidence>
<organism evidence="7 8">
    <name type="scientific">Nocardioides baekrokdamisoli</name>
    <dbReference type="NCBI Taxonomy" id="1804624"/>
    <lineage>
        <taxon>Bacteria</taxon>
        <taxon>Bacillati</taxon>
        <taxon>Actinomycetota</taxon>
        <taxon>Actinomycetes</taxon>
        <taxon>Propionibacteriales</taxon>
        <taxon>Nocardioidaceae</taxon>
        <taxon>Nocardioides</taxon>
    </lineage>
</organism>
<feature type="domain" description="Metallo-beta-lactamase" evidence="6">
    <location>
        <begin position="19"/>
        <end position="224"/>
    </location>
</feature>
<dbReference type="RefSeq" id="WP_125566801.1">
    <property type="nucleotide sequence ID" value="NZ_AP019307.1"/>
</dbReference>
<dbReference type="Gene3D" id="3.60.15.10">
    <property type="entry name" value="Ribonuclease Z/Hydroxyacylglutathione hydrolase-like"/>
    <property type="match status" value="1"/>
</dbReference>
<dbReference type="KEGG" id="nbe:Back2_07040"/>
<dbReference type="PANTHER" id="PTHR42978:SF7">
    <property type="entry name" value="METALLO-HYDROLASE RV2300C-RELATED"/>
    <property type="match status" value="1"/>
</dbReference>
<dbReference type="GO" id="GO:0016787">
    <property type="term" value="F:hydrolase activity"/>
    <property type="evidence" value="ECO:0007669"/>
    <property type="project" value="UniProtKB-KW"/>
</dbReference>
<dbReference type="AlphaFoldDB" id="A0A3G9IC02"/>
<evidence type="ECO:0000256" key="4">
    <source>
        <dbReference type="ARBA" id="ARBA00022801"/>
    </source>
</evidence>
<dbReference type="SMART" id="SM00849">
    <property type="entry name" value="Lactamase_B"/>
    <property type="match status" value="1"/>
</dbReference>
<comment type="cofactor">
    <cofactor evidence="1">
        <name>Zn(2+)</name>
        <dbReference type="ChEBI" id="CHEBI:29105"/>
    </cofactor>
</comment>
<keyword evidence="8" id="KW-1185">Reference proteome</keyword>
<dbReference type="Pfam" id="PF00753">
    <property type="entry name" value="Lactamase_B"/>
    <property type="match status" value="1"/>
</dbReference>
<dbReference type="InterPro" id="IPR051013">
    <property type="entry name" value="MBL_superfamily_lactonases"/>
</dbReference>
<comment type="similarity">
    <text evidence="2">Belongs to the metallo-beta-lactamase superfamily.</text>
</comment>
<evidence type="ECO:0000256" key="3">
    <source>
        <dbReference type="ARBA" id="ARBA00022723"/>
    </source>
</evidence>
<dbReference type="InterPro" id="IPR001279">
    <property type="entry name" value="Metallo-B-lactamas"/>
</dbReference>